<evidence type="ECO:0000313" key="1">
    <source>
        <dbReference type="EMBL" id="MCI74514.1"/>
    </source>
</evidence>
<evidence type="ECO:0000313" key="2">
    <source>
        <dbReference type="Proteomes" id="UP000265520"/>
    </source>
</evidence>
<proteinExistence type="predicted"/>
<feature type="non-terminal residue" evidence="1">
    <location>
        <position position="65"/>
    </location>
</feature>
<organism evidence="1 2">
    <name type="scientific">Trifolium medium</name>
    <dbReference type="NCBI Taxonomy" id="97028"/>
    <lineage>
        <taxon>Eukaryota</taxon>
        <taxon>Viridiplantae</taxon>
        <taxon>Streptophyta</taxon>
        <taxon>Embryophyta</taxon>
        <taxon>Tracheophyta</taxon>
        <taxon>Spermatophyta</taxon>
        <taxon>Magnoliopsida</taxon>
        <taxon>eudicotyledons</taxon>
        <taxon>Gunneridae</taxon>
        <taxon>Pentapetalae</taxon>
        <taxon>rosids</taxon>
        <taxon>fabids</taxon>
        <taxon>Fabales</taxon>
        <taxon>Fabaceae</taxon>
        <taxon>Papilionoideae</taxon>
        <taxon>50 kb inversion clade</taxon>
        <taxon>NPAAA clade</taxon>
        <taxon>Hologalegina</taxon>
        <taxon>IRL clade</taxon>
        <taxon>Trifolieae</taxon>
        <taxon>Trifolium</taxon>
    </lineage>
</organism>
<dbReference type="AlphaFoldDB" id="A0A392UPE9"/>
<keyword evidence="2" id="KW-1185">Reference proteome</keyword>
<comment type="caution">
    <text evidence="1">The sequence shown here is derived from an EMBL/GenBank/DDBJ whole genome shotgun (WGS) entry which is preliminary data.</text>
</comment>
<reference evidence="1 2" key="1">
    <citation type="journal article" date="2018" name="Front. Plant Sci.">
        <title>Red Clover (Trifolium pratense) and Zigzag Clover (T. medium) - A Picture of Genomic Similarities and Differences.</title>
        <authorList>
            <person name="Dluhosova J."/>
            <person name="Istvanek J."/>
            <person name="Nedelnik J."/>
            <person name="Repkova J."/>
        </authorList>
    </citation>
    <scope>NUCLEOTIDE SEQUENCE [LARGE SCALE GENOMIC DNA]</scope>
    <source>
        <strain evidence="2">cv. 10/8</strain>
        <tissue evidence="1">Leaf</tissue>
    </source>
</reference>
<dbReference type="EMBL" id="LXQA010862518">
    <property type="protein sequence ID" value="MCI74514.1"/>
    <property type="molecule type" value="Genomic_DNA"/>
</dbReference>
<protein>
    <submittedName>
        <fullName evidence="1">Uncharacterized protein</fullName>
    </submittedName>
</protein>
<name>A0A392UPE9_9FABA</name>
<sequence length="65" mass="7925">MTFRIVLLWPRWVISWYDEDLIRIFCFLQPPFVVLRCISSWVRSFVFLLRKHADLVAKFPSHRAT</sequence>
<dbReference type="Proteomes" id="UP000265520">
    <property type="component" value="Unassembled WGS sequence"/>
</dbReference>
<accession>A0A392UPE9</accession>